<name>A0A3M6TYS0_POCDA</name>
<organism evidence="1 2">
    <name type="scientific">Pocillopora damicornis</name>
    <name type="common">Cauliflower coral</name>
    <name type="synonym">Millepora damicornis</name>
    <dbReference type="NCBI Taxonomy" id="46731"/>
    <lineage>
        <taxon>Eukaryota</taxon>
        <taxon>Metazoa</taxon>
        <taxon>Cnidaria</taxon>
        <taxon>Anthozoa</taxon>
        <taxon>Hexacorallia</taxon>
        <taxon>Scleractinia</taxon>
        <taxon>Astrocoeniina</taxon>
        <taxon>Pocilloporidae</taxon>
        <taxon>Pocillopora</taxon>
    </lineage>
</organism>
<comment type="caution">
    <text evidence="1">The sequence shown here is derived from an EMBL/GenBank/DDBJ whole genome shotgun (WGS) entry which is preliminary data.</text>
</comment>
<dbReference type="Proteomes" id="UP000275408">
    <property type="component" value="Unassembled WGS sequence"/>
</dbReference>
<dbReference type="EMBL" id="RCHS01002704">
    <property type="protein sequence ID" value="RMX46439.1"/>
    <property type="molecule type" value="Genomic_DNA"/>
</dbReference>
<dbReference type="AlphaFoldDB" id="A0A3M6TYS0"/>
<sequence>MNARLKAKISNRRSFVERKKAVCDETRFLIISGNSPEAAEQKQLFDPSCLSSMVLDLQSVKGSSSIVQNQCFATTRAPTEVKCKPGSRDTCGSYPHVLAAVSGEVKCWLPSPLLMKRRNAICDEIEKRTIAMSGRTLRQKRVDMLRSIALTQFSLL</sequence>
<keyword evidence="2" id="KW-1185">Reference proteome</keyword>
<evidence type="ECO:0000313" key="2">
    <source>
        <dbReference type="Proteomes" id="UP000275408"/>
    </source>
</evidence>
<gene>
    <name evidence="1" type="ORF">pdam_00000579</name>
</gene>
<reference evidence="1 2" key="1">
    <citation type="journal article" date="2018" name="Sci. Rep.">
        <title>Comparative analysis of the Pocillopora damicornis genome highlights role of immune system in coral evolution.</title>
        <authorList>
            <person name="Cunning R."/>
            <person name="Bay R.A."/>
            <person name="Gillette P."/>
            <person name="Baker A.C."/>
            <person name="Traylor-Knowles N."/>
        </authorList>
    </citation>
    <scope>NUCLEOTIDE SEQUENCE [LARGE SCALE GENOMIC DNA]</scope>
    <source>
        <strain evidence="1">RSMAS</strain>
        <tissue evidence="1">Whole animal</tissue>
    </source>
</reference>
<proteinExistence type="predicted"/>
<protein>
    <submittedName>
        <fullName evidence="1">Uncharacterized protein</fullName>
    </submittedName>
</protein>
<evidence type="ECO:0000313" key="1">
    <source>
        <dbReference type="EMBL" id="RMX46439.1"/>
    </source>
</evidence>
<accession>A0A3M6TYS0</accession>